<dbReference type="CDD" id="cd09606">
    <property type="entry name" value="M3B_PepF"/>
    <property type="match status" value="1"/>
</dbReference>
<dbReference type="eggNOG" id="COG1164">
    <property type="taxonomic scope" value="Bacteria"/>
</dbReference>
<dbReference type="RefSeq" id="WP_015236378.1">
    <property type="nucleotide sequence ID" value="NC_019793.1"/>
</dbReference>
<dbReference type="GO" id="GO:0046872">
    <property type="term" value="F:metal ion binding"/>
    <property type="evidence" value="ECO:0007669"/>
    <property type="project" value="UniProtKB-UniRule"/>
</dbReference>
<protein>
    <submittedName>
        <fullName evidence="9">Oligoendopeptidase F</fullName>
    </submittedName>
</protein>
<evidence type="ECO:0000256" key="5">
    <source>
        <dbReference type="ARBA" id="ARBA00023049"/>
    </source>
</evidence>
<dbReference type="PATRIC" id="fig|937777.3.peg.2620"/>
<keyword evidence="4 6" id="KW-0862">Zinc</keyword>
<evidence type="ECO:0000256" key="6">
    <source>
        <dbReference type="RuleBase" id="RU003435"/>
    </source>
</evidence>
<accession>L0A2K1</accession>
<keyword evidence="2 6" id="KW-0479">Metal-binding</keyword>
<dbReference type="InterPro" id="IPR045090">
    <property type="entry name" value="Pept_M3A_M3B"/>
</dbReference>
<gene>
    <name evidence="9" type="ordered locus">Deipe_2611</name>
</gene>
<dbReference type="PANTHER" id="PTHR11804:SF48">
    <property type="entry name" value="PUTATIVE-RELATED"/>
    <property type="match status" value="1"/>
</dbReference>
<evidence type="ECO:0000256" key="7">
    <source>
        <dbReference type="SAM" id="Coils"/>
    </source>
</evidence>
<dbReference type="HOGENOM" id="CLU_030403_3_0_0"/>
<dbReference type="GO" id="GO:0006518">
    <property type="term" value="P:peptide metabolic process"/>
    <property type="evidence" value="ECO:0007669"/>
    <property type="project" value="TreeGrafter"/>
</dbReference>
<keyword evidence="1 6" id="KW-0645">Protease</keyword>
<evidence type="ECO:0000256" key="2">
    <source>
        <dbReference type="ARBA" id="ARBA00022723"/>
    </source>
</evidence>
<dbReference type="Gene3D" id="1.10.1370.30">
    <property type="match status" value="1"/>
</dbReference>
<evidence type="ECO:0000259" key="8">
    <source>
        <dbReference type="Pfam" id="PF01432"/>
    </source>
</evidence>
<keyword evidence="5 6" id="KW-0482">Metalloprotease</keyword>
<dbReference type="PANTHER" id="PTHR11804">
    <property type="entry name" value="PROTEASE M3 THIMET OLIGOPEPTIDASE-RELATED"/>
    <property type="match status" value="1"/>
</dbReference>
<evidence type="ECO:0000256" key="4">
    <source>
        <dbReference type="ARBA" id="ARBA00022833"/>
    </source>
</evidence>
<dbReference type="Pfam" id="PF01432">
    <property type="entry name" value="Peptidase_M3"/>
    <property type="match status" value="1"/>
</dbReference>
<dbReference type="AlphaFoldDB" id="L0A2K1"/>
<comment type="similarity">
    <text evidence="6">Belongs to the peptidase M3 family.</text>
</comment>
<proteinExistence type="inferred from homology"/>
<sequence>MPQTVTAWTQLAPRYEALASDHLTPEHAPDWLRHWSDLEKDVWDIRAHLTRAKDANPSDRDAEEAYLAFLQHVQPEVTRASHGLNQKLLALSGWQPEAQHEQMLRQLRNAAALFREENVTLETEAHRLANEFNKITGAQRAVVNGEALTLPEAQRLLLQPDRGVRESAWRAIMAARLKSAPQLDAVFLELLKLRRQMARNAGFPNYRDYVWQAMNRFDYSPRDTRTLHEAVEQTVTPLLARVFAERRAAFGLDALRPWDTSADSQGRAALVPFTGTQELEDIAQRIFEALDRDLGAQFARMREGGYLDLEPRAEKVPGYGYCDYFPRALQPFIYWSAVGTDGDVRVLMHEAGHAFHFLASGQPHHLVWNFMSPIEFAEVGSQAMELLTLPLLERPVGFYDAEDAARARRDKLETVLRQFISQATADAFQQWLYAEAPEDVTIAQIDAKWLECAARFERGVDTHGLDRERAKGWQFVHVFAYPLYMLEYSLAWIGALQIWRGAQHNPALALERYKAALALGGTCPLPELFEAAGARFAFDEATLRELMGFVEEQLFGTPGLQG</sequence>
<evidence type="ECO:0000313" key="10">
    <source>
        <dbReference type="Proteomes" id="UP000010467"/>
    </source>
</evidence>
<dbReference type="GO" id="GO:0004222">
    <property type="term" value="F:metalloendopeptidase activity"/>
    <property type="evidence" value="ECO:0007669"/>
    <property type="project" value="InterPro"/>
</dbReference>
<dbReference type="KEGG" id="dpd:Deipe_2611"/>
<dbReference type="Proteomes" id="UP000010467">
    <property type="component" value="Chromosome"/>
</dbReference>
<evidence type="ECO:0000256" key="3">
    <source>
        <dbReference type="ARBA" id="ARBA00022801"/>
    </source>
</evidence>
<keyword evidence="10" id="KW-1185">Reference proteome</keyword>
<feature type="coiled-coil region" evidence="7">
    <location>
        <begin position="97"/>
        <end position="131"/>
    </location>
</feature>
<keyword evidence="7" id="KW-0175">Coiled coil</keyword>
<dbReference type="STRING" id="937777.Deipe_2611"/>
<dbReference type="SUPFAM" id="SSF55486">
    <property type="entry name" value="Metalloproteases ('zincins'), catalytic domain"/>
    <property type="match status" value="1"/>
</dbReference>
<feature type="domain" description="Peptidase M3A/M3B catalytic" evidence="8">
    <location>
        <begin position="157"/>
        <end position="546"/>
    </location>
</feature>
<dbReference type="OrthoDB" id="9762795at2"/>
<dbReference type="EMBL" id="CP003382">
    <property type="protein sequence ID" value="AFZ68076.1"/>
    <property type="molecule type" value="Genomic_DNA"/>
</dbReference>
<name>L0A2K1_DEIPD</name>
<evidence type="ECO:0000313" key="9">
    <source>
        <dbReference type="EMBL" id="AFZ68076.1"/>
    </source>
</evidence>
<evidence type="ECO:0000256" key="1">
    <source>
        <dbReference type="ARBA" id="ARBA00022670"/>
    </source>
</evidence>
<organism evidence="9 10">
    <name type="scientific">Deinococcus peraridilitoris (strain DSM 19664 / LMG 22246 / CIP 109416 / KR-200)</name>
    <dbReference type="NCBI Taxonomy" id="937777"/>
    <lineage>
        <taxon>Bacteria</taxon>
        <taxon>Thermotogati</taxon>
        <taxon>Deinococcota</taxon>
        <taxon>Deinococci</taxon>
        <taxon>Deinococcales</taxon>
        <taxon>Deinococcaceae</taxon>
        <taxon>Deinococcus</taxon>
    </lineage>
</organism>
<keyword evidence="3 6" id="KW-0378">Hydrolase</keyword>
<dbReference type="GO" id="GO:0006508">
    <property type="term" value="P:proteolysis"/>
    <property type="evidence" value="ECO:0007669"/>
    <property type="project" value="UniProtKB-KW"/>
</dbReference>
<dbReference type="InterPro" id="IPR001567">
    <property type="entry name" value="Pept_M3A_M3B_dom"/>
</dbReference>
<reference evidence="10" key="1">
    <citation type="submission" date="2012-03" db="EMBL/GenBank/DDBJ databases">
        <title>Complete sequence of chromosome of Deinococcus peraridilitoris DSM 19664.</title>
        <authorList>
            <person name="Lucas S."/>
            <person name="Copeland A."/>
            <person name="Lapidus A."/>
            <person name="Glavina del Rio T."/>
            <person name="Dalin E."/>
            <person name="Tice H."/>
            <person name="Bruce D."/>
            <person name="Goodwin L."/>
            <person name="Pitluck S."/>
            <person name="Peters L."/>
            <person name="Mikhailova N."/>
            <person name="Lu M."/>
            <person name="Kyrpides N."/>
            <person name="Mavromatis K."/>
            <person name="Ivanova N."/>
            <person name="Brettin T."/>
            <person name="Detter J.C."/>
            <person name="Han C."/>
            <person name="Larimer F."/>
            <person name="Land M."/>
            <person name="Hauser L."/>
            <person name="Markowitz V."/>
            <person name="Cheng J.-F."/>
            <person name="Hugenholtz P."/>
            <person name="Woyke T."/>
            <person name="Wu D."/>
            <person name="Pukall R."/>
            <person name="Steenblock K."/>
            <person name="Brambilla E."/>
            <person name="Klenk H.-P."/>
            <person name="Eisen J.A."/>
        </authorList>
    </citation>
    <scope>NUCLEOTIDE SEQUENCE [LARGE SCALE GENOMIC DNA]</scope>
    <source>
        <strain evidence="10">DSM 19664 / LMG 22246 / CIP 109416 / KR-200</strain>
    </source>
</reference>
<comment type="cofactor">
    <cofactor evidence="6">
        <name>Zn(2+)</name>
        <dbReference type="ChEBI" id="CHEBI:29105"/>
    </cofactor>
    <text evidence="6">Binds 1 zinc ion.</text>
</comment>